<sequence length="290" mass="33239">MMSNEIMIMESTLYLVPTPIGNIRDITQRALDILKHVSFIASEDTRRTGILLQQFTIKKQLYSLHEFNERKKTDQLIEKLKQGNSIALVSDAGTPLISDPGYHLVHSCHKAKIRVIPLPGACAIITALIASGLPVNRFCYEGFLPIKPKNRKKILESLKKEKRTLIFYESTHRVLDSISDIINIFGAKRYVVLARELTKIWETINGMTAEDLFLWIKEDETRKRGEIVLIIEGYKELRNDSHISINIINTLNLLQKDLTLQKALLITAKIYGIKKNILYNFIINNNKIIK</sequence>
<dbReference type="HAMAP" id="MF_01877">
    <property type="entry name" value="16SrRNA_methyltr_I"/>
    <property type="match status" value="1"/>
</dbReference>
<evidence type="ECO:0000256" key="5">
    <source>
        <dbReference type="ARBA" id="ARBA00022691"/>
    </source>
</evidence>
<dbReference type="GO" id="GO:0005737">
    <property type="term" value="C:cytoplasm"/>
    <property type="evidence" value="ECO:0007669"/>
    <property type="project" value="UniProtKB-SubCell"/>
</dbReference>
<evidence type="ECO:0000256" key="6">
    <source>
        <dbReference type="HAMAP-Rule" id="MF_01877"/>
    </source>
</evidence>
<dbReference type="FunFam" id="3.40.1010.10:FF:000002">
    <property type="entry name" value="Ribosomal RNA small subunit methyltransferase I"/>
    <property type="match status" value="1"/>
</dbReference>
<comment type="function">
    <text evidence="6">Catalyzes the 2'-O-methylation of the ribose of cytidine 1402 (C1402) in 16S rRNA.</text>
</comment>
<dbReference type="PIRSF" id="PIRSF005917">
    <property type="entry name" value="MTase_YraL"/>
    <property type="match status" value="1"/>
</dbReference>
<dbReference type="PROSITE" id="PS01296">
    <property type="entry name" value="RSMI"/>
    <property type="match status" value="1"/>
</dbReference>
<dbReference type="NCBIfam" id="TIGR00096">
    <property type="entry name" value="16S rRNA (cytidine(1402)-2'-O)-methyltransferase"/>
    <property type="match status" value="1"/>
</dbReference>
<dbReference type="InterPro" id="IPR014776">
    <property type="entry name" value="4pyrrole_Mease_sub2"/>
</dbReference>
<dbReference type="PANTHER" id="PTHR46111">
    <property type="entry name" value="RIBOSOMAL RNA SMALL SUBUNIT METHYLTRANSFERASE I"/>
    <property type="match status" value="1"/>
</dbReference>
<dbReference type="STRING" id="1715285.SOFFGTOCOR_0350"/>
<evidence type="ECO:0000313" key="8">
    <source>
        <dbReference type="EMBL" id="CRK85769.1"/>
    </source>
</evidence>
<reference evidence="9" key="1">
    <citation type="submission" date="2015-05" db="EMBL/GenBank/DDBJ databases">
        <authorList>
            <person name="Manzano-Marin A."/>
        </authorList>
    </citation>
    <scope>NUCLEOTIDE SEQUENCE [LARGE SCALE GENOMIC DNA]</scope>
    <source>
        <strain evidence="9">officinalis</strain>
    </source>
</reference>
<organism evidence="8 9">
    <name type="scientific">Candidatus Providencia siddallii</name>
    <dbReference type="NCBI Taxonomy" id="1715285"/>
    <lineage>
        <taxon>Bacteria</taxon>
        <taxon>Pseudomonadati</taxon>
        <taxon>Pseudomonadota</taxon>
        <taxon>Gammaproteobacteria</taxon>
        <taxon>Enterobacterales</taxon>
        <taxon>Morganellaceae</taxon>
        <taxon>Providencia</taxon>
    </lineage>
</organism>
<evidence type="ECO:0000313" key="9">
    <source>
        <dbReference type="Proteomes" id="UP000242301"/>
    </source>
</evidence>
<dbReference type="InterPro" id="IPR014777">
    <property type="entry name" value="4pyrrole_Mease_sub1"/>
</dbReference>
<dbReference type="Gene3D" id="3.40.1010.10">
    <property type="entry name" value="Cobalt-precorrin-4 Transmethylase, Domain 1"/>
    <property type="match status" value="1"/>
</dbReference>
<dbReference type="InterPro" id="IPR018063">
    <property type="entry name" value="SAM_MeTrfase_RsmI_CS"/>
</dbReference>
<name>A0A0M6W7A8_9GAMM</name>
<dbReference type="InterPro" id="IPR000878">
    <property type="entry name" value="4pyrrol_Mease"/>
</dbReference>
<dbReference type="GO" id="GO:0070677">
    <property type="term" value="F:rRNA (cytosine-2'-O-)-methyltransferase activity"/>
    <property type="evidence" value="ECO:0007669"/>
    <property type="project" value="UniProtKB-UniRule"/>
</dbReference>
<comment type="similarity">
    <text evidence="6">Belongs to the methyltransferase superfamily. RsmI family.</text>
</comment>
<dbReference type="EMBL" id="CVRF01000003">
    <property type="protein sequence ID" value="CRK85769.1"/>
    <property type="molecule type" value="Genomic_DNA"/>
</dbReference>
<dbReference type="Pfam" id="PF00590">
    <property type="entry name" value="TP_methylase"/>
    <property type="match status" value="1"/>
</dbReference>
<gene>
    <name evidence="6 8" type="primary">rsmI</name>
    <name evidence="8" type="ORF">SOFFGTOCOR_0350</name>
</gene>
<dbReference type="Gene3D" id="3.30.950.10">
    <property type="entry name" value="Methyltransferase, Cobalt-precorrin-4 Transmethylase, Domain 2"/>
    <property type="match status" value="1"/>
</dbReference>
<proteinExistence type="inferred from homology"/>
<keyword evidence="2 6" id="KW-0698">rRNA processing</keyword>
<keyword evidence="4 6" id="KW-0808">Transferase</keyword>
<evidence type="ECO:0000256" key="4">
    <source>
        <dbReference type="ARBA" id="ARBA00022679"/>
    </source>
</evidence>
<comment type="catalytic activity">
    <reaction evidence="6">
        <text>cytidine(1402) in 16S rRNA + S-adenosyl-L-methionine = 2'-O-methylcytidine(1402) in 16S rRNA + S-adenosyl-L-homocysteine + H(+)</text>
        <dbReference type="Rhea" id="RHEA:42924"/>
        <dbReference type="Rhea" id="RHEA-COMP:10285"/>
        <dbReference type="Rhea" id="RHEA-COMP:10286"/>
        <dbReference type="ChEBI" id="CHEBI:15378"/>
        <dbReference type="ChEBI" id="CHEBI:57856"/>
        <dbReference type="ChEBI" id="CHEBI:59789"/>
        <dbReference type="ChEBI" id="CHEBI:74495"/>
        <dbReference type="ChEBI" id="CHEBI:82748"/>
        <dbReference type="EC" id="2.1.1.198"/>
    </reaction>
</comment>
<evidence type="ECO:0000259" key="7">
    <source>
        <dbReference type="Pfam" id="PF00590"/>
    </source>
</evidence>
<dbReference type="InterPro" id="IPR035996">
    <property type="entry name" value="4pyrrol_Methylase_sf"/>
</dbReference>
<comment type="subcellular location">
    <subcellularLocation>
        <location evidence="6">Cytoplasm</location>
    </subcellularLocation>
</comment>
<dbReference type="Proteomes" id="UP000242301">
    <property type="component" value="Unassembled WGS sequence"/>
</dbReference>
<dbReference type="PANTHER" id="PTHR46111:SF1">
    <property type="entry name" value="RIBOSOMAL RNA SMALL SUBUNIT METHYLTRANSFERASE I"/>
    <property type="match status" value="1"/>
</dbReference>
<keyword evidence="5 6" id="KW-0949">S-adenosyl-L-methionine</keyword>
<evidence type="ECO:0000256" key="1">
    <source>
        <dbReference type="ARBA" id="ARBA00022490"/>
    </source>
</evidence>
<dbReference type="SUPFAM" id="SSF53790">
    <property type="entry name" value="Tetrapyrrole methylase"/>
    <property type="match status" value="1"/>
</dbReference>
<keyword evidence="3 6" id="KW-0489">Methyltransferase</keyword>
<feature type="domain" description="Tetrapyrrole methylase" evidence="7">
    <location>
        <begin position="12"/>
        <end position="204"/>
    </location>
</feature>
<dbReference type="AlphaFoldDB" id="A0A0M6W7A8"/>
<dbReference type="FunFam" id="3.30.950.10:FF:000002">
    <property type="entry name" value="Ribosomal RNA small subunit methyltransferase I"/>
    <property type="match status" value="1"/>
</dbReference>
<dbReference type="CDD" id="cd11648">
    <property type="entry name" value="RsmI"/>
    <property type="match status" value="1"/>
</dbReference>
<keyword evidence="9" id="KW-1185">Reference proteome</keyword>
<protein>
    <recommendedName>
        <fullName evidence="6">Ribosomal RNA small subunit methyltransferase I</fullName>
        <ecNumber evidence="6">2.1.1.198</ecNumber>
    </recommendedName>
    <alternativeName>
        <fullName evidence="6">16S rRNA 2'-O-ribose C1402 methyltransferase</fullName>
    </alternativeName>
    <alternativeName>
        <fullName evidence="6">rRNA (cytidine-2'-O-)-methyltransferase RsmI</fullName>
    </alternativeName>
</protein>
<keyword evidence="1 6" id="KW-0963">Cytoplasm</keyword>
<dbReference type="InterPro" id="IPR008189">
    <property type="entry name" value="rRNA_ssu_MeTfrase_I"/>
</dbReference>
<accession>A0A0M6W7A8</accession>
<evidence type="ECO:0000256" key="3">
    <source>
        <dbReference type="ARBA" id="ARBA00022603"/>
    </source>
</evidence>
<dbReference type="EC" id="2.1.1.198" evidence="6"/>
<evidence type="ECO:0000256" key="2">
    <source>
        <dbReference type="ARBA" id="ARBA00022552"/>
    </source>
</evidence>